<evidence type="ECO:0000313" key="2">
    <source>
        <dbReference type="Proteomes" id="UP001152622"/>
    </source>
</evidence>
<evidence type="ECO:0000313" key="1">
    <source>
        <dbReference type="EMBL" id="KAJ8374008.1"/>
    </source>
</evidence>
<sequence>MCPFSPRNNPQPQKHTRELTCSAPEAGLQLGRAALTAPTWQPYVTLVRSRAFTRRSAHSQLPADGRPRGSTFLQSAVRKIAAAQSVPARTQGQNWNTKSLQRVPLTISITKNIRLHLFNRHPVQAPPSEIQAAQNSGNYKT</sequence>
<dbReference type="EMBL" id="JAINUF010000002">
    <property type="protein sequence ID" value="KAJ8374008.1"/>
    <property type="molecule type" value="Genomic_DNA"/>
</dbReference>
<comment type="caution">
    <text evidence="1">The sequence shown here is derived from an EMBL/GenBank/DDBJ whole genome shotgun (WGS) entry which is preliminary data.</text>
</comment>
<keyword evidence="2" id="KW-1185">Reference proteome</keyword>
<dbReference type="Proteomes" id="UP001152622">
    <property type="component" value="Chromosome 2"/>
</dbReference>
<reference evidence="1" key="1">
    <citation type="journal article" date="2023" name="Science">
        <title>Genome structures resolve the early diversification of teleost fishes.</title>
        <authorList>
            <person name="Parey E."/>
            <person name="Louis A."/>
            <person name="Montfort J."/>
            <person name="Bouchez O."/>
            <person name="Roques C."/>
            <person name="Iampietro C."/>
            <person name="Lluch J."/>
            <person name="Castinel A."/>
            <person name="Donnadieu C."/>
            <person name="Desvignes T."/>
            <person name="Floi Bucao C."/>
            <person name="Jouanno E."/>
            <person name="Wen M."/>
            <person name="Mejri S."/>
            <person name="Dirks R."/>
            <person name="Jansen H."/>
            <person name="Henkel C."/>
            <person name="Chen W.J."/>
            <person name="Zahm M."/>
            <person name="Cabau C."/>
            <person name="Klopp C."/>
            <person name="Thompson A.W."/>
            <person name="Robinson-Rechavi M."/>
            <person name="Braasch I."/>
            <person name="Lecointre G."/>
            <person name="Bobe J."/>
            <person name="Postlethwait J.H."/>
            <person name="Berthelot C."/>
            <person name="Roest Crollius H."/>
            <person name="Guiguen Y."/>
        </authorList>
    </citation>
    <scope>NUCLEOTIDE SEQUENCE</scope>
    <source>
        <strain evidence="1">WJC10195</strain>
    </source>
</reference>
<proteinExistence type="predicted"/>
<dbReference type="AlphaFoldDB" id="A0A9Q1G2W3"/>
<gene>
    <name evidence="1" type="ORF">SKAU_G00045880</name>
</gene>
<organism evidence="1 2">
    <name type="scientific">Synaphobranchus kaupii</name>
    <name type="common">Kaup's arrowtooth eel</name>
    <dbReference type="NCBI Taxonomy" id="118154"/>
    <lineage>
        <taxon>Eukaryota</taxon>
        <taxon>Metazoa</taxon>
        <taxon>Chordata</taxon>
        <taxon>Craniata</taxon>
        <taxon>Vertebrata</taxon>
        <taxon>Euteleostomi</taxon>
        <taxon>Actinopterygii</taxon>
        <taxon>Neopterygii</taxon>
        <taxon>Teleostei</taxon>
        <taxon>Anguilliformes</taxon>
        <taxon>Synaphobranchidae</taxon>
        <taxon>Synaphobranchus</taxon>
    </lineage>
</organism>
<name>A0A9Q1G2W3_SYNKA</name>
<protein>
    <submittedName>
        <fullName evidence="1">Uncharacterized protein</fullName>
    </submittedName>
</protein>
<accession>A0A9Q1G2W3</accession>